<name>A0A8M1MH43_NEOSC</name>
<protein>
    <submittedName>
        <fullName evidence="3">Small integral membrane protein 40</fullName>
    </submittedName>
</protein>
<evidence type="ECO:0000313" key="2">
    <source>
        <dbReference type="Proteomes" id="UP000248481"/>
    </source>
</evidence>
<feature type="transmembrane region" description="Helical" evidence="1">
    <location>
        <begin position="30"/>
        <end position="49"/>
    </location>
</feature>
<keyword evidence="1" id="KW-0812">Transmembrane</keyword>
<dbReference type="AlphaFoldDB" id="A0A8M1MH43"/>
<keyword evidence="1" id="KW-1133">Transmembrane helix</keyword>
<dbReference type="GeneID" id="123325483"/>
<gene>
    <name evidence="3" type="primary">SMIM40</name>
</gene>
<sequence>MADEEADVAEEAVFLALAQGPCPPRSPLHWALDKAFIIFLALTLTLLTLEAR</sequence>
<reference evidence="3" key="1">
    <citation type="submission" date="2025-08" db="UniProtKB">
        <authorList>
            <consortium name="RefSeq"/>
        </authorList>
    </citation>
    <scope>IDENTIFICATION</scope>
    <source>
        <tissue evidence="3">Blood</tissue>
    </source>
</reference>
<accession>A0A8M1MH43</accession>
<dbReference type="RefSeq" id="XP_044773161.1">
    <property type="nucleotide sequence ID" value="XM_044917226.1"/>
</dbReference>
<organism evidence="2 3">
    <name type="scientific">Neomonachus schauinslandi</name>
    <name type="common">Hawaiian monk seal</name>
    <name type="synonym">Monachus schauinslandi</name>
    <dbReference type="NCBI Taxonomy" id="29088"/>
    <lineage>
        <taxon>Eukaryota</taxon>
        <taxon>Metazoa</taxon>
        <taxon>Chordata</taxon>
        <taxon>Craniata</taxon>
        <taxon>Vertebrata</taxon>
        <taxon>Euteleostomi</taxon>
        <taxon>Mammalia</taxon>
        <taxon>Eutheria</taxon>
        <taxon>Laurasiatheria</taxon>
        <taxon>Carnivora</taxon>
        <taxon>Caniformia</taxon>
        <taxon>Pinnipedia</taxon>
        <taxon>Phocidae</taxon>
        <taxon>Monachinae</taxon>
        <taxon>Monachini</taxon>
        <taxon>Neomonachus</taxon>
    </lineage>
</organism>
<dbReference type="KEGG" id="nsu:123325483"/>
<dbReference type="CTD" id="113523636"/>
<evidence type="ECO:0000256" key="1">
    <source>
        <dbReference type="SAM" id="Phobius"/>
    </source>
</evidence>
<evidence type="ECO:0000313" key="3">
    <source>
        <dbReference type="RefSeq" id="XP_044773161.1"/>
    </source>
</evidence>
<dbReference type="Proteomes" id="UP000248481">
    <property type="component" value="Chromosome 8"/>
</dbReference>
<keyword evidence="2" id="KW-1185">Reference proteome</keyword>
<keyword evidence="1" id="KW-0472">Membrane</keyword>
<proteinExistence type="predicted"/>